<dbReference type="SUPFAM" id="SSF56752">
    <property type="entry name" value="D-aminoacid aminotransferase-like PLP-dependent enzymes"/>
    <property type="match status" value="1"/>
</dbReference>
<comment type="pathway">
    <text evidence="1">Amino-acid biosynthesis; L-isoleucine biosynthesis; L-isoleucine from 2-oxobutanoate: step 4/4.</text>
</comment>
<dbReference type="EMBL" id="WTPX01000141">
    <property type="protein sequence ID" value="NNJ27326.1"/>
    <property type="molecule type" value="Genomic_DNA"/>
</dbReference>
<evidence type="ECO:0000256" key="5">
    <source>
        <dbReference type="ARBA" id="ARBA00013053"/>
    </source>
</evidence>
<evidence type="ECO:0000313" key="10">
    <source>
        <dbReference type="Proteomes" id="UP000609651"/>
    </source>
</evidence>
<evidence type="ECO:0000256" key="7">
    <source>
        <dbReference type="ARBA" id="ARBA00048798"/>
    </source>
</evidence>
<evidence type="ECO:0000256" key="8">
    <source>
        <dbReference type="ARBA" id="ARBA00049229"/>
    </source>
</evidence>
<dbReference type="CDD" id="cd00449">
    <property type="entry name" value="PLPDE_IV"/>
    <property type="match status" value="1"/>
</dbReference>
<comment type="pathway">
    <text evidence="2">Amino-acid biosynthesis; L-valine biosynthesis; L-valine from pyruvate: step 4/4.</text>
</comment>
<proteinExistence type="inferred from homology"/>
<comment type="caution">
    <text evidence="9">The sequence shown here is derived from an EMBL/GenBank/DDBJ whole genome shotgun (WGS) entry which is preliminary data.</text>
</comment>
<dbReference type="InterPro" id="IPR050571">
    <property type="entry name" value="Class-IV_PLP-Dep_Aminotrnsfr"/>
</dbReference>
<gene>
    <name evidence="9" type="primary">dat</name>
    <name evidence="9" type="ORF">LzC2_34280</name>
</gene>
<keyword evidence="9" id="KW-0032">Aminotransferase</keyword>
<dbReference type="InterPro" id="IPR043131">
    <property type="entry name" value="BCAT-like_N"/>
</dbReference>
<keyword evidence="10" id="KW-1185">Reference proteome</keyword>
<sequence>MLPASEASLPLDDALVAGGAAVTERLRTFGGVPFAVDRHLARLAQSANGAFIDLPGPLGELADAIVAVVRHNFALCEPGEELSVSLFVSAGSPIGSPHHRGSIAGVTTTVLPAGLLAAEYRDGVRLAVPATRQIPAACLDPHIKTRSRLHWRIAARQAAAIDPGAKPLLLHLDGTVAETDTGNVLSVRGKTIRTPPAAGVLEGVTQAVTRELALDLGFDWREEPLTPDDLCAGDEALIASTTPTLWPAVRIDGRPVGAGVPGPAYRALTAAWERLVGVASVAESSSQ</sequence>
<evidence type="ECO:0000256" key="4">
    <source>
        <dbReference type="ARBA" id="ARBA00009320"/>
    </source>
</evidence>
<comment type="catalytic activity">
    <reaction evidence="6">
        <text>L-valine + 2-oxoglutarate = 3-methyl-2-oxobutanoate + L-glutamate</text>
        <dbReference type="Rhea" id="RHEA:24813"/>
        <dbReference type="ChEBI" id="CHEBI:11851"/>
        <dbReference type="ChEBI" id="CHEBI:16810"/>
        <dbReference type="ChEBI" id="CHEBI:29985"/>
        <dbReference type="ChEBI" id="CHEBI:57762"/>
        <dbReference type="EC" id="2.6.1.42"/>
    </reaction>
</comment>
<dbReference type="EC" id="2.6.1.42" evidence="5"/>
<protein>
    <recommendedName>
        <fullName evidence="5">branched-chain-amino-acid transaminase</fullName>
        <ecNumber evidence="5">2.6.1.42</ecNumber>
    </recommendedName>
</protein>
<dbReference type="InterPro" id="IPR001544">
    <property type="entry name" value="Aminotrans_IV"/>
</dbReference>
<dbReference type="Gene3D" id="3.20.10.10">
    <property type="entry name" value="D-amino Acid Aminotransferase, subunit A, domain 2"/>
    <property type="match status" value="1"/>
</dbReference>
<comment type="catalytic activity">
    <reaction evidence="8">
        <text>L-leucine + 2-oxoglutarate = 4-methyl-2-oxopentanoate + L-glutamate</text>
        <dbReference type="Rhea" id="RHEA:18321"/>
        <dbReference type="ChEBI" id="CHEBI:16810"/>
        <dbReference type="ChEBI" id="CHEBI:17865"/>
        <dbReference type="ChEBI" id="CHEBI:29985"/>
        <dbReference type="ChEBI" id="CHEBI:57427"/>
        <dbReference type="EC" id="2.6.1.42"/>
    </reaction>
</comment>
<dbReference type="Pfam" id="PF01063">
    <property type="entry name" value="Aminotran_4"/>
    <property type="match status" value="1"/>
</dbReference>
<dbReference type="Gene3D" id="3.30.470.10">
    <property type="match status" value="1"/>
</dbReference>
<dbReference type="InterPro" id="IPR036038">
    <property type="entry name" value="Aminotransferase-like"/>
</dbReference>
<dbReference type="Proteomes" id="UP000609651">
    <property type="component" value="Unassembled WGS sequence"/>
</dbReference>
<organism evidence="9 10">
    <name type="scientific">Alienimonas chondri</name>
    <dbReference type="NCBI Taxonomy" id="2681879"/>
    <lineage>
        <taxon>Bacteria</taxon>
        <taxon>Pseudomonadati</taxon>
        <taxon>Planctomycetota</taxon>
        <taxon>Planctomycetia</taxon>
        <taxon>Planctomycetales</taxon>
        <taxon>Planctomycetaceae</taxon>
        <taxon>Alienimonas</taxon>
    </lineage>
</organism>
<evidence type="ECO:0000256" key="2">
    <source>
        <dbReference type="ARBA" id="ARBA00004931"/>
    </source>
</evidence>
<dbReference type="GO" id="GO:0047810">
    <property type="term" value="F:D-alanine-2-oxoglutarate aminotransferase activity"/>
    <property type="evidence" value="ECO:0007669"/>
    <property type="project" value="UniProtKB-EC"/>
</dbReference>
<comment type="pathway">
    <text evidence="3">Amino-acid biosynthesis; L-leucine biosynthesis; L-leucine from 3-methyl-2-oxobutanoate: step 4/4.</text>
</comment>
<evidence type="ECO:0000313" key="9">
    <source>
        <dbReference type="EMBL" id="NNJ27326.1"/>
    </source>
</evidence>
<comment type="catalytic activity">
    <reaction evidence="7">
        <text>L-isoleucine + 2-oxoglutarate = (S)-3-methyl-2-oxopentanoate + L-glutamate</text>
        <dbReference type="Rhea" id="RHEA:24801"/>
        <dbReference type="ChEBI" id="CHEBI:16810"/>
        <dbReference type="ChEBI" id="CHEBI:29985"/>
        <dbReference type="ChEBI" id="CHEBI:35146"/>
        <dbReference type="ChEBI" id="CHEBI:58045"/>
        <dbReference type="EC" id="2.6.1.42"/>
    </reaction>
</comment>
<keyword evidence="9" id="KW-0808">Transferase</keyword>
<name>A0ABX1VGX8_9PLAN</name>
<reference evidence="9 10" key="1">
    <citation type="journal article" date="2020" name="Syst. Appl. Microbiol.">
        <title>Alienimonas chondri sp. nov., a novel planctomycete isolated from the biofilm of the red alga Chondrus crispus.</title>
        <authorList>
            <person name="Vitorino I."/>
            <person name="Albuquerque L."/>
            <person name="Wiegand S."/>
            <person name="Kallscheuer N."/>
            <person name="da Costa M.S."/>
            <person name="Lobo-da-Cunha A."/>
            <person name="Jogler C."/>
            <person name="Lage O.M."/>
        </authorList>
    </citation>
    <scope>NUCLEOTIDE SEQUENCE [LARGE SCALE GENOMIC DNA]</scope>
    <source>
        <strain evidence="9 10">LzC2</strain>
    </source>
</reference>
<dbReference type="PANTHER" id="PTHR42743">
    <property type="entry name" value="AMINO-ACID AMINOTRANSFERASE"/>
    <property type="match status" value="1"/>
</dbReference>
<dbReference type="InterPro" id="IPR043132">
    <property type="entry name" value="BCAT-like_C"/>
</dbReference>
<dbReference type="PANTHER" id="PTHR42743:SF11">
    <property type="entry name" value="AMINODEOXYCHORISMATE LYASE"/>
    <property type="match status" value="1"/>
</dbReference>
<evidence type="ECO:0000256" key="6">
    <source>
        <dbReference type="ARBA" id="ARBA00048212"/>
    </source>
</evidence>
<accession>A0ABX1VGX8</accession>
<comment type="similarity">
    <text evidence="4">Belongs to the class-IV pyridoxal-phosphate-dependent aminotransferase family.</text>
</comment>
<evidence type="ECO:0000256" key="1">
    <source>
        <dbReference type="ARBA" id="ARBA00004824"/>
    </source>
</evidence>
<evidence type="ECO:0000256" key="3">
    <source>
        <dbReference type="ARBA" id="ARBA00005072"/>
    </source>
</evidence>